<dbReference type="GO" id="GO:0017004">
    <property type="term" value="P:cytochrome complex assembly"/>
    <property type="evidence" value="ECO:0007669"/>
    <property type="project" value="InterPro"/>
</dbReference>
<evidence type="ECO:0000256" key="5">
    <source>
        <dbReference type="ARBA" id="ARBA00023136"/>
    </source>
</evidence>
<dbReference type="Pfam" id="PF02683">
    <property type="entry name" value="DsbD_TM"/>
    <property type="match status" value="1"/>
</dbReference>
<dbReference type="Proteomes" id="UP000000663">
    <property type="component" value="Chromosome"/>
</dbReference>
<feature type="transmembrane region" description="Helical" evidence="6">
    <location>
        <begin position="199"/>
        <end position="222"/>
    </location>
</feature>
<feature type="transmembrane region" description="Helical" evidence="6">
    <location>
        <begin position="6"/>
        <end position="30"/>
    </location>
</feature>
<keyword evidence="3 6" id="KW-0812">Transmembrane</keyword>
<dbReference type="GeneID" id="5143329"/>
<dbReference type="InterPro" id="IPR051790">
    <property type="entry name" value="Cytochrome_c-biogenesis_DsbD"/>
</dbReference>
<evidence type="ECO:0000313" key="8">
    <source>
        <dbReference type="EMBL" id="CAJ35221.1"/>
    </source>
</evidence>
<name>Q0W8S2_METAR</name>
<comment type="similarity">
    <text evidence="2">Belongs to the DsbD family.</text>
</comment>
<dbReference type="InterPro" id="IPR003834">
    <property type="entry name" value="Cyt_c_assmbl_TM_dom"/>
</dbReference>
<dbReference type="KEGG" id="rci:LRC228"/>
<gene>
    <name evidence="8" type="ORF">LRC228</name>
</gene>
<organism evidence="8 9">
    <name type="scientific">Methanocella arvoryzae (strain DSM 22066 / NBRC 105507 / MRE50)</name>
    <dbReference type="NCBI Taxonomy" id="351160"/>
    <lineage>
        <taxon>Archaea</taxon>
        <taxon>Methanobacteriati</taxon>
        <taxon>Methanobacteriota</taxon>
        <taxon>Stenosarchaea group</taxon>
        <taxon>Methanomicrobia</taxon>
        <taxon>Methanocellales</taxon>
        <taxon>Methanocellaceae</taxon>
        <taxon>Methanocella</taxon>
    </lineage>
</organism>
<proteinExistence type="inferred from homology"/>
<comment type="subcellular location">
    <subcellularLocation>
        <location evidence="1">Membrane</location>
        <topology evidence="1">Multi-pass membrane protein</topology>
    </subcellularLocation>
</comment>
<dbReference type="PANTHER" id="PTHR31272:SF9">
    <property type="entry name" value="BLL1027 PROTEIN"/>
    <property type="match status" value="1"/>
</dbReference>
<accession>Q0W8S2</accession>
<evidence type="ECO:0000256" key="3">
    <source>
        <dbReference type="ARBA" id="ARBA00022692"/>
    </source>
</evidence>
<keyword evidence="4 6" id="KW-1133">Transmembrane helix</keyword>
<dbReference type="eggNOG" id="arCOG02398">
    <property type="taxonomic scope" value="Archaea"/>
</dbReference>
<feature type="transmembrane region" description="Helical" evidence="6">
    <location>
        <begin position="154"/>
        <end position="178"/>
    </location>
</feature>
<feature type="transmembrane region" description="Helical" evidence="6">
    <location>
        <begin position="119"/>
        <end position="148"/>
    </location>
</feature>
<keyword evidence="5 6" id="KW-0472">Membrane</keyword>
<evidence type="ECO:0000256" key="4">
    <source>
        <dbReference type="ARBA" id="ARBA00022989"/>
    </source>
</evidence>
<keyword evidence="9" id="KW-1185">Reference proteome</keyword>
<reference evidence="8 9" key="1">
    <citation type="journal article" date="2006" name="Science">
        <title>Genome of rice cluster I archaea -- the key methane producers in the rice rhizosphere.</title>
        <authorList>
            <person name="Erkel C."/>
            <person name="Kube M."/>
            <person name="Reinhardt R."/>
            <person name="Liesack W."/>
        </authorList>
    </citation>
    <scope>NUCLEOTIDE SEQUENCE [LARGE SCALE GENOMIC DNA]</scope>
    <source>
        <strain evidence="9">DSM 22066 / NBRC 105507 / MRE50</strain>
    </source>
</reference>
<dbReference type="RefSeq" id="WP_012037269.1">
    <property type="nucleotide sequence ID" value="NC_009464.1"/>
</dbReference>
<evidence type="ECO:0000313" key="9">
    <source>
        <dbReference type="Proteomes" id="UP000000663"/>
    </source>
</evidence>
<dbReference type="PANTHER" id="PTHR31272">
    <property type="entry name" value="CYTOCHROME C-TYPE BIOGENESIS PROTEIN HI_1454-RELATED"/>
    <property type="match status" value="1"/>
</dbReference>
<protein>
    <submittedName>
        <fullName evidence="8">Cytochrome c biogenesis protein</fullName>
    </submittedName>
</protein>
<dbReference type="AlphaFoldDB" id="Q0W8S2"/>
<evidence type="ECO:0000256" key="2">
    <source>
        <dbReference type="ARBA" id="ARBA00006143"/>
    </source>
</evidence>
<evidence type="ECO:0000256" key="6">
    <source>
        <dbReference type="SAM" id="Phobius"/>
    </source>
</evidence>
<sequence length="224" mass="23634">METVLFGTAVLAGVASIMSPCVLPLLPGVMAYSTEKSKLTPLAIVFGLAISFTAMGVASAMIGSILFTYMDYIKIVSGAMIVIMGLYLLSMTVEHALLSLWQRLPLSRTQLPSAEEGGLLGGMLLGVSLGIVWIPCIGPILASILLIVAQEGTIAYGAFLLMAYSLGLAIPMLVVAYSSNFIGDKIRSVSHHTRLVRRVAGVILVAVGLYYIANVFGFSLGLGF</sequence>
<dbReference type="STRING" id="351160.LRC228"/>
<dbReference type="GO" id="GO:0016020">
    <property type="term" value="C:membrane"/>
    <property type="evidence" value="ECO:0007669"/>
    <property type="project" value="UniProtKB-SubCell"/>
</dbReference>
<evidence type="ECO:0000256" key="1">
    <source>
        <dbReference type="ARBA" id="ARBA00004141"/>
    </source>
</evidence>
<dbReference type="EMBL" id="AM114193">
    <property type="protein sequence ID" value="CAJ35221.1"/>
    <property type="molecule type" value="Genomic_DNA"/>
</dbReference>
<evidence type="ECO:0000259" key="7">
    <source>
        <dbReference type="Pfam" id="PF02683"/>
    </source>
</evidence>
<dbReference type="OrthoDB" id="115386at2157"/>
<feature type="transmembrane region" description="Helical" evidence="6">
    <location>
        <begin position="75"/>
        <end position="98"/>
    </location>
</feature>
<feature type="domain" description="Cytochrome C biogenesis protein transmembrane" evidence="7">
    <location>
        <begin position="6"/>
        <end position="215"/>
    </location>
</feature>
<feature type="transmembrane region" description="Helical" evidence="6">
    <location>
        <begin position="42"/>
        <end position="69"/>
    </location>
</feature>